<keyword evidence="1" id="KW-0031">Aminopeptidase</keyword>
<dbReference type="InterPro" id="IPR014553">
    <property type="entry name" value="Aminopept"/>
</dbReference>
<evidence type="ECO:0000313" key="1">
    <source>
        <dbReference type="EMBL" id="GAA4436897.1"/>
    </source>
</evidence>
<gene>
    <name evidence="1" type="ORF">GCM10023091_15400</name>
</gene>
<keyword evidence="1" id="KW-0645">Protease</keyword>
<protein>
    <submittedName>
        <fullName evidence="1">Aminopeptidase</fullName>
    </submittedName>
</protein>
<keyword evidence="2" id="KW-1185">Reference proteome</keyword>
<evidence type="ECO:0000313" key="2">
    <source>
        <dbReference type="Proteomes" id="UP001501508"/>
    </source>
</evidence>
<organism evidence="1 2">
    <name type="scientific">Ravibacter arvi</name>
    <dbReference type="NCBI Taxonomy" id="2051041"/>
    <lineage>
        <taxon>Bacteria</taxon>
        <taxon>Pseudomonadati</taxon>
        <taxon>Bacteroidota</taxon>
        <taxon>Cytophagia</taxon>
        <taxon>Cytophagales</taxon>
        <taxon>Spirosomataceae</taxon>
        <taxon>Ravibacter</taxon>
    </lineage>
</organism>
<name>A0ABP8LW44_9BACT</name>
<dbReference type="EMBL" id="BAABEY010000016">
    <property type="protein sequence ID" value="GAA4436897.1"/>
    <property type="molecule type" value="Genomic_DNA"/>
</dbReference>
<accession>A0ABP8LW44</accession>
<dbReference type="Pfam" id="PF10023">
    <property type="entry name" value="Aminopep"/>
    <property type="match status" value="1"/>
</dbReference>
<reference evidence="2" key="1">
    <citation type="journal article" date="2019" name="Int. J. Syst. Evol. Microbiol.">
        <title>The Global Catalogue of Microorganisms (GCM) 10K type strain sequencing project: providing services to taxonomists for standard genome sequencing and annotation.</title>
        <authorList>
            <consortium name="The Broad Institute Genomics Platform"/>
            <consortium name="The Broad Institute Genome Sequencing Center for Infectious Disease"/>
            <person name="Wu L."/>
            <person name="Ma J."/>
        </authorList>
    </citation>
    <scope>NUCLEOTIDE SEQUENCE [LARGE SCALE GENOMIC DNA]</scope>
    <source>
        <strain evidence="2">JCM 31920</strain>
    </source>
</reference>
<proteinExistence type="predicted"/>
<keyword evidence="1" id="KW-0378">Hydrolase</keyword>
<comment type="caution">
    <text evidence="1">The sequence shown here is derived from an EMBL/GenBank/DDBJ whole genome shotgun (WGS) entry which is preliminary data.</text>
</comment>
<dbReference type="Proteomes" id="UP001501508">
    <property type="component" value="Unassembled WGS sequence"/>
</dbReference>
<sequence>MVVALVSLGVLYHDLLSYGWAQAKGQIHILRNTKEVSEILQDPAYPDSVKQKIRLIQEIRHFGIDSLGLAPSENYTTFFDQEGKKLMWLLTVSGPYKVEAVKWKFPLIGDFPYKGFFDSTRAYEEKAVFAKKGYDTNMGEAAAWSMLGYLRDPILSGMLEKSEGRLANLILHELTHGTVFVKDNMELNENLASFVGDWGAKKFLVQKYGPDSPQLKKYLLQMEYHDAWARHMLRGAMQLDSLYATFGRSLPATQKAAAKTKALQRILATADTLLGGRFPLDEESKKSGIAQNNAYFISYKTYRSQQNQFLDEFIKQFDEDFPKYLKYLKQKYPTL</sequence>
<dbReference type="GO" id="GO:0004177">
    <property type="term" value="F:aminopeptidase activity"/>
    <property type="evidence" value="ECO:0007669"/>
    <property type="project" value="UniProtKB-KW"/>
</dbReference>